<organism evidence="10 11">
    <name type="scientific">Erythranthe guttata</name>
    <name type="common">Yellow monkey flower</name>
    <name type="synonym">Mimulus guttatus</name>
    <dbReference type="NCBI Taxonomy" id="4155"/>
    <lineage>
        <taxon>Eukaryota</taxon>
        <taxon>Viridiplantae</taxon>
        <taxon>Streptophyta</taxon>
        <taxon>Embryophyta</taxon>
        <taxon>Tracheophyta</taxon>
        <taxon>Spermatophyta</taxon>
        <taxon>Magnoliopsida</taxon>
        <taxon>eudicotyledons</taxon>
        <taxon>Gunneridae</taxon>
        <taxon>Pentapetalae</taxon>
        <taxon>asterids</taxon>
        <taxon>lamiids</taxon>
        <taxon>Lamiales</taxon>
        <taxon>Phrymaceae</taxon>
        <taxon>Erythranthe</taxon>
    </lineage>
</organism>
<proteinExistence type="inferred from homology"/>
<keyword evidence="11" id="KW-1185">Reference proteome</keyword>
<evidence type="ECO:0000259" key="9">
    <source>
        <dbReference type="Pfam" id="PF06136"/>
    </source>
</evidence>
<dbReference type="InterPro" id="IPR048351">
    <property type="entry name" value="SOK_DIX"/>
</dbReference>
<dbReference type="EMBL" id="KI630297">
    <property type="protein sequence ID" value="EYU42246.1"/>
    <property type="molecule type" value="Genomic_DNA"/>
</dbReference>
<evidence type="ECO:0000256" key="2">
    <source>
        <dbReference type="ARBA" id="ARBA00022473"/>
    </source>
</evidence>
<comment type="similarity">
    <text evidence="7">Belongs to the SOSEKI family.</text>
</comment>
<evidence type="ECO:0000256" key="8">
    <source>
        <dbReference type="SAM" id="MobiDB-lite"/>
    </source>
</evidence>
<evidence type="ECO:0000256" key="4">
    <source>
        <dbReference type="ARBA" id="ARBA00022618"/>
    </source>
</evidence>
<evidence type="ECO:0000256" key="6">
    <source>
        <dbReference type="ARBA" id="ARBA00023306"/>
    </source>
</evidence>
<evidence type="ECO:0000256" key="7">
    <source>
        <dbReference type="ARBA" id="ARBA00024211"/>
    </source>
</evidence>
<sequence>MEAQSDAEVRRLHVVYFLSRKGFVEHPHLIRIHQLSKNGVRLRDIKRWLGELRGEDMPESFSWSYKRKYKTGYVWQDLLDDDLVTPISDNEFVLKGSEISSTTNNNTESSETTSIYVPTKPSSEIEESSIDSETSTLTDEYSDKIMQEAKSSIFGSTFVTKEKNEKTTNKVKVADSSSNKPNCTSNIFRNLITCGAVDTNDSALKVKNKSKIRDGAKDSSKKKVHFSEQMVSRPSYKPLNGPNCSQCGKQFKPEKLHAHMKSCKGNKALAKASSNPSIYATNSDNISQISTKLFKNEDSVSSYLLTR</sequence>
<comment type="subcellular location">
    <subcellularLocation>
        <location evidence="1">Cell membrane</location>
        <topology evidence="1">Peripheral membrane protein</topology>
        <orientation evidence="1">Cytoplasmic side</orientation>
    </subcellularLocation>
</comment>
<dbReference type="PANTHER" id="PTHR31083:SF5">
    <property type="entry name" value="PROTEIN SOSEKI 1"/>
    <property type="match status" value="1"/>
</dbReference>
<dbReference type="InterPro" id="IPR010369">
    <property type="entry name" value="SOK"/>
</dbReference>
<gene>
    <name evidence="10" type="ORF">MIMGU_mgv1a010598mg</name>
</gene>
<dbReference type="STRING" id="4155.A0A022RQF7"/>
<evidence type="ECO:0000313" key="10">
    <source>
        <dbReference type="EMBL" id="EYU42246.1"/>
    </source>
</evidence>
<dbReference type="AlphaFoldDB" id="A0A022RQF7"/>
<dbReference type="Proteomes" id="UP000030748">
    <property type="component" value="Unassembled WGS sequence"/>
</dbReference>
<dbReference type="eggNOG" id="KOG1650">
    <property type="taxonomic scope" value="Eukaryota"/>
</dbReference>
<keyword evidence="5" id="KW-0472">Membrane</keyword>
<evidence type="ECO:0000256" key="3">
    <source>
        <dbReference type="ARBA" id="ARBA00022475"/>
    </source>
</evidence>
<keyword evidence="6" id="KW-0131">Cell cycle</keyword>
<accession>A0A022RQF7</accession>
<name>A0A022RQF7_ERYGU</name>
<dbReference type="GO" id="GO:0005886">
    <property type="term" value="C:plasma membrane"/>
    <property type="evidence" value="ECO:0007669"/>
    <property type="project" value="UniProtKB-SubCell"/>
</dbReference>
<dbReference type="PANTHER" id="PTHR31083">
    <property type="entry name" value="UPSTREAM OF FLC PROTEIN (DUF966)"/>
    <property type="match status" value="1"/>
</dbReference>
<dbReference type="Pfam" id="PF06136">
    <property type="entry name" value="SOK"/>
    <property type="match status" value="1"/>
</dbReference>
<evidence type="ECO:0000256" key="5">
    <source>
        <dbReference type="ARBA" id="ARBA00023136"/>
    </source>
</evidence>
<evidence type="ECO:0000256" key="1">
    <source>
        <dbReference type="ARBA" id="ARBA00004413"/>
    </source>
</evidence>
<protein>
    <recommendedName>
        <fullName evidence="9">SOSEKI DIX-like domain-containing protein</fullName>
    </recommendedName>
</protein>
<feature type="domain" description="SOSEKI DIX-like" evidence="9">
    <location>
        <begin position="13"/>
        <end position="99"/>
    </location>
</feature>
<dbReference type="GO" id="GO:0051301">
    <property type="term" value="P:cell division"/>
    <property type="evidence" value="ECO:0007669"/>
    <property type="project" value="UniProtKB-KW"/>
</dbReference>
<evidence type="ECO:0000313" key="11">
    <source>
        <dbReference type="Proteomes" id="UP000030748"/>
    </source>
</evidence>
<keyword evidence="3" id="KW-1003">Cell membrane</keyword>
<keyword evidence="4" id="KW-0132">Cell division</keyword>
<keyword evidence="2" id="KW-0217">Developmental protein</keyword>
<dbReference type="PhylomeDB" id="A0A022RQF7"/>
<feature type="region of interest" description="Disordered" evidence="8">
    <location>
        <begin position="213"/>
        <end position="232"/>
    </location>
</feature>
<reference evidence="10 11" key="1">
    <citation type="journal article" date="2013" name="Proc. Natl. Acad. Sci. U.S.A.">
        <title>Fine-scale variation in meiotic recombination in Mimulus inferred from population shotgun sequencing.</title>
        <authorList>
            <person name="Hellsten U."/>
            <person name="Wright K.M."/>
            <person name="Jenkins J."/>
            <person name="Shu S."/>
            <person name="Yuan Y."/>
            <person name="Wessler S.R."/>
            <person name="Schmutz J."/>
            <person name="Willis J.H."/>
            <person name="Rokhsar D.S."/>
        </authorList>
    </citation>
    <scope>NUCLEOTIDE SEQUENCE [LARGE SCALE GENOMIC DNA]</scope>
    <source>
        <strain evidence="11">cv. DUN x IM62</strain>
    </source>
</reference>
<dbReference type="GO" id="GO:0051258">
    <property type="term" value="P:protein polymerization"/>
    <property type="evidence" value="ECO:0007669"/>
    <property type="project" value="UniProtKB-ARBA"/>
</dbReference>